<evidence type="ECO:0000256" key="10">
    <source>
        <dbReference type="ARBA" id="ARBA00041158"/>
    </source>
</evidence>
<keyword evidence="4 23" id="KW-0479">Metal-binding</keyword>
<dbReference type="InterPro" id="IPR001128">
    <property type="entry name" value="Cyt_P450"/>
</dbReference>
<organism evidence="24 25">
    <name type="scientific">Gekko japonicus</name>
    <name type="common">Schlegel's Japanese gecko</name>
    <dbReference type="NCBI Taxonomy" id="146911"/>
    <lineage>
        <taxon>Eukaryota</taxon>
        <taxon>Metazoa</taxon>
        <taxon>Chordata</taxon>
        <taxon>Craniata</taxon>
        <taxon>Vertebrata</taxon>
        <taxon>Euteleostomi</taxon>
        <taxon>Lepidosauria</taxon>
        <taxon>Squamata</taxon>
        <taxon>Bifurcata</taxon>
        <taxon>Gekkota</taxon>
        <taxon>Gekkonidae</taxon>
        <taxon>Gekkoninae</taxon>
        <taxon>Gekko</taxon>
    </lineage>
</organism>
<dbReference type="Gene3D" id="1.10.630.10">
    <property type="entry name" value="Cytochrome P450"/>
    <property type="match status" value="1"/>
</dbReference>
<evidence type="ECO:0000256" key="17">
    <source>
        <dbReference type="ARBA" id="ARBA00048479"/>
    </source>
</evidence>
<evidence type="ECO:0000256" key="16">
    <source>
        <dbReference type="ARBA" id="ARBA00048245"/>
    </source>
</evidence>
<evidence type="ECO:0000256" key="8">
    <source>
        <dbReference type="ARBA" id="ARBA00037887"/>
    </source>
</evidence>
<evidence type="ECO:0000256" key="12">
    <source>
        <dbReference type="ARBA" id="ARBA00047587"/>
    </source>
</evidence>
<evidence type="ECO:0000256" key="2">
    <source>
        <dbReference type="ARBA" id="ARBA00022548"/>
    </source>
</evidence>
<proteinExistence type="inferred from homology"/>
<sequence>NIMFPTAANTLFGKDIFLKTKNNMKEFQEHFQNYDDDFEYATQLPEYFMRKWSKSKKWLLDVFEKVARHAEGTNPPAGDSKTVLQHLLETITGKRFGPNYGLLLFWAAQANAVPVSFWTLAFILSHPSVYKNIMQEVESVLGKAGKEKVELSNEDLKKLQLIKWCILESIRLRAPGVITKKVTNPVKLQTNPAPHLDLSSRMHCSPSTCLFRKEELVKYMKCPLSLEDGGNVKLIYAKPILETKVFFPQDRWKEANLEQNAFLEGFVAFGGGSHQCPGSPKPFPISYLSPLHLTGTQQPEGSCRIRYKRRA</sequence>
<dbReference type="InterPro" id="IPR050529">
    <property type="entry name" value="CYP450_sterol_14alpha_dmase"/>
</dbReference>
<dbReference type="SUPFAM" id="SSF48264">
    <property type="entry name" value="Cytochrome P450"/>
    <property type="match status" value="1"/>
</dbReference>
<evidence type="ECO:0000256" key="3">
    <source>
        <dbReference type="ARBA" id="ARBA00022617"/>
    </source>
</evidence>
<evidence type="ECO:0000256" key="19">
    <source>
        <dbReference type="ARBA" id="ARBA00048839"/>
    </source>
</evidence>
<evidence type="ECO:0000256" key="13">
    <source>
        <dbReference type="ARBA" id="ARBA00047670"/>
    </source>
</evidence>
<keyword evidence="7" id="KW-0753">Steroid metabolism</keyword>
<reference evidence="25" key="1">
    <citation type="submission" date="2025-08" db="UniProtKB">
        <authorList>
            <consortium name="RefSeq"/>
        </authorList>
    </citation>
    <scope>IDENTIFICATION</scope>
</reference>
<name>A0ABM1LD41_GEKJA</name>
<evidence type="ECO:0000256" key="21">
    <source>
        <dbReference type="ARBA" id="ARBA00049163"/>
    </source>
</evidence>
<evidence type="ECO:0000256" key="14">
    <source>
        <dbReference type="ARBA" id="ARBA00047702"/>
    </source>
</evidence>
<keyword evidence="6" id="KW-1207">Sterol metabolism</keyword>
<keyword evidence="24" id="KW-1185">Reference proteome</keyword>
<comment type="catalytic activity">
    <reaction evidence="11">
        <text>32-hydroxylanosterol + reduced [NADPH--hemoprotein reductase] + O2 = 32-oxolanosterol + oxidized [NADPH--hemoprotein reductase] + 2 H2O + H(+)</text>
        <dbReference type="Rhea" id="RHEA:75107"/>
        <dbReference type="Rhea" id="RHEA-COMP:11964"/>
        <dbReference type="Rhea" id="RHEA-COMP:11965"/>
        <dbReference type="ChEBI" id="CHEBI:15377"/>
        <dbReference type="ChEBI" id="CHEBI:15378"/>
        <dbReference type="ChEBI" id="CHEBI:15379"/>
        <dbReference type="ChEBI" id="CHEBI:57618"/>
        <dbReference type="ChEBI" id="CHEBI:58210"/>
        <dbReference type="ChEBI" id="CHEBI:166681"/>
        <dbReference type="ChEBI" id="CHEBI:166806"/>
    </reaction>
    <physiologicalReaction direction="left-to-right" evidence="11">
        <dbReference type="Rhea" id="RHEA:75108"/>
    </physiologicalReaction>
</comment>
<comment type="catalytic activity">
    <reaction evidence="12">
        <text>a 14alpha-hydroxymethyl steroid + reduced [NADPH--hemoprotein reductase] + O2 = a 14alpha-formyl steroid + oxidized [NADPH--hemoprotein reductase] + 2 H2O + H(+)</text>
        <dbReference type="Rhea" id="RHEA:68064"/>
        <dbReference type="Rhea" id="RHEA-COMP:11964"/>
        <dbReference type="Rhea" id="RHEA-COMP:11965"/>
        <dbReference type="ChEBI" id="CHEBI:15377"/>
        <dbReference type="ChEBI" id="CHEBI:15378"/>
        <dbReference type="ChEBI" id="CHEBI:15379"/>
        <dbReference type="ChEBI" id="CHEBI:57618"/>
        <dbReference type="ChEBI" id="CHEBI:58210"/>
        <dbReference type="ChEBI" id="CHEBI:176901"/>
        <dbReference type="ChEBI" id="CHEBI:176902"/>
    </reaction>
    <physiologicalReaction direction="left-to-right" evidence="12">
        <dbReference type="Rhea" id="RHEA:68065"/>
    </physiologicalReaction>
</comment>
<evidence type="ECO:0000256" key="18">
    <source>
        <dbReference type="ARBA" id="ARBA00048736"/>
    </source>
</evidence>
<evidence type="ECO:0000313" key="24">
    <source>
        <dbReference type="Proteomes" id="UP000694871"/>
    </source>
</evidence>
<keyword evidence="23" id="KW-0560">Oxidoreductase</keyword>
<keyword evidence="5 23" id="KW-0408">Iron</keyword>
<dbReference type="PANTHER" id="PTHR24304">
    <property type="entry name" value="CYTOCHROME P450 FAMILY 7"/>
    <property type="match status" value="1"/>
</dbReference>
<accession>A0ABM1LD41</accession>
<dbReference type="PROSITE" id="PS00086">
    <property type="entry name" value="CYTOCHROME_P450"/>
    <property type="match status" value="1"/>
</dbReference>
<dbReference type="EC" id="1.14.14.154" evidence="9"/>
<evidence type="ECO:0000256" key="9">
    <source>
        <dbReference type="ARBA" id="ARBA00038974"/>
    </source>
</evidence>
<comment type="catalytic activity">
    <reaction evidence="22">
        <text>a 14alpha-formyl steroid + reduced [NADPH--hemoprotein reductase] + O2 = a Delta(14) steroid + formate + oxidized [NADPH--hemoprotein reductase] + H2O + 2 H(+)</text>
        <dbReference type="Rhea" id="RHEA:68068"/>
        <dbReference type="Rhea" id="RHEA-COMP:11964"/>
        <dbReference type="Rhea" id="RHEA-COMP:11965"/>
        <dbReference type="ChEBI" id="CHEBI:15377"/>
        <dbReference type="ChEBI" id="CHEBI:15378"/>
        <dbReference type="ChEBI" id="CHEBI:15379"/>
        <dbReference type="ChEBI" id="CHEBI:15740"/>
        <dbReference type="ChEBI" id="CHEBI:57618"/>
        <dbReference type="ChEBI" id="CHEBI:58210"/>
        <dbReference type="ChEBI" id="CHEBI:138031"/>
        <dbReference type="ChEBI" id="CHEBI:176902"/>
    </reaction>
    <physiologicalReaction direction="left-to-right" evidence="22">
        <dbReference type="Rhea" id="RHEA:68069"/>
    </physiologicalReaction>
</comment>
<dbReference type="InterPro" id="IPR017972">
    <property type="entry name" value="Cyt_P450_CS"/>
</dbReference>
<evidence type="ECO:0000256" key="7">
    <source>
        <dbReference type="ARBA" id="ARBA00023221"/>
    </source>
</evidence>
<comment type="catalytic activity">
    <reaction evidence="19">
        <text>24,25-dihydrolanosterol + 3 reduced [NADPH--hemoprotein reductase] + 3 O2 = 4,4-dimethyl-8,14-cholestadien-3beta-ol + formate + 3 oxidized [NADPH--hemoprotein reductase] + 4 H2O + 4 H(+)</text>
        <dbReference type="Rhea" id="RHEA:45960"/>
        <dbReference type="Rhea" id="RHEA-COMP:11964"/>
        <dbReference type="Rhea" id="RHEA-COMP:11965"/>
        <dbReference type="ChEBI" id="CHEBI:15377"/>
        <dbReference type="ChEBI" id="CHEBI:15378"/>
        <dbReference type="ChEBI" id="CHEBI:15379"/>
        <dbReference type="ChEBI" id="CHEBI:15740"/>
        <dbReference type="ChEBI" id="CHEBI:28113"/>
        <dbReference type="ChEBI" id="CHEBI:57618"/>
        <dbReference type="ChEBI" id="CHEBI:58210"/>
        <dbReference type="ChEBI" id="CHEBI:78904"/>
    </reaction>
    <physiologicalReaction direction="left-to-right" evidence="19">
        <dbReference type="Rhea" id="RHEA:45961"/>
    </physiologicalReaction>
</comment>
<evidence type="ECO:0000256" key="11">
    <source>
        <dbReference type="ARBA" id="ARBA00047379"/>
    </source>
</evidence>
<dbReference type="GeneID" id="107124890"/>
<comment type="catalytic activity">
    <reaction evidence="14">
        <text>a 14alpha-methyl steroid + 3 reduced [NADPH--hemoprotein reductase] + 3 O2 = a Delta(14) steroid + formate + 3 oxidized [NADPH--hemoprotein reductase] + 4 H2O + 4 H(+)</text>
        <dbReference type="Rhea" id="RHEA:54028"/>
        <dbReference type="Rhea" id="RHEA-COMP:11964"/>
        <dbReference type="Rhea" id="RHEA-COMP:11965"/>
        <dbReference type="ChEBI" id="CHEBI:15377"/>
        <dbReference type="ChEBI" id="CHEBI:15378"/>
        <dbReference type="ChEBI" id="CHEBI:15379"/>
        <dbReference type="ChEBI" id="CHEBI:15740"/>
        <dbReference type="ChEBI" id="CHEBI:57618"/>
        <dbReference type="ChEBI" id="CHEBI:58210"/>
        <dbReference type="ChEBI" id="CHEBI:138029"/>
        <dbReference type="ChEBI" id="CHEBI:138031"/>
        <dbReference type="EC" id="1.14.14.154"/>
    </reaction>
    <physiologicalReaction direction="left-to-right" evidence="14">
        <dbReference type="Rhea" id="RHEA:54029"/>
    </physiologicalReaction>
</comment>
<dbReference type="InterPro" id="IPR036396">
    <property type="entry name" value="Cyt_P450_sf"/>
</dbReference>
<feature type="non-terminal residue" evidence="25">
    <location>
        <position position="1"/>
    </location>
</feature>
<dbReference type="PRINTS" id="PR00465">
    <property type="entry name" value="EP450IV"/>
</dbReference>
<evidence type="ECO:0000256" key="15">
    <source>
        <dbReference type="ARBA" id="ARBA00047983"/>
    </source>
</evidence>
<evidence type="ECO:0000256" key="23">
    <source>
        <dbReference type="RuleBase" id="RU000461"/>
    </source>
</evidence>
<comment type="catalytic activity">
    <reaction evidence="21">
        <text>lanosterol + reduced [NADPH--hemoprotein reductase] + O2 = 32-hydroxylanosterol + oxidized [NADPH--hemoprotein reductase] + H2O + H(+)</text>
        <dbReference type="Rhea" id="RHEA:75103"/>
        <dbReference type="Rhea" id="RHEA-COMP:11964"/>
        <dbReference type="Rhea" id="RHEA-COMP:11965"/>
        <dbReference type="ChEBI" id="CHEBI:15377"/>
        <dbReference type="ChEBI" id="CHEBI:15378"/>
        <dbReference type="ChEBI" id="CHEBI:15379"/>
        <dbReference type="ChEBI" id="CHEBI:16521"/>
        <dbReference type="ChEBI" id="CHEBI:57618"/>
        <dbReference type="ChEBI" id="CHEBI:58210"/>
        <dbReference type="ChEBI" id="CHEBI:166806"/>
    </reaction>
    <physiologicalReaction direction="left-to-right" evidence="21">
        <dbReference type="Rhea" id="RHEA:75104"/>
    </physiologicalReaction>
</comment>
<comment type="catalytic activity">
    <reaction evidence="13">
        <text>lanosterol + 3 reduced [NADPH--hemoprotein reductase] + 3 O2 = 4,4-dimethyl-5alpha-cholesta-8,14,24-trien-3beta-ol + formate + 3 oxidized [NADPH--hemoprotein reductase] + 4 H2O + 4 H(+)</text>
        <dbReference type="Rhea" id="RHEA:25286"/>
        <dbReference type="Rhea" id="RHEA-COMP:11964"/>
        <dbReference type="Rhea" id="RHEA-COMP:11965"/>
        <dbReference type="ChEBI" id="CHEBI:15377"/>
        <dbReference type="ChEBI" id="CHEBI:15378"/>
        <dbReference type="ChEBI" id="CHEBI:15379"/>
        <dbReference type="ChEBI" id="CHEBI:15740"/>
        <dbReference type="ChEBI" id="CHEBI:16521"/>
        <dbReference type="ChEBI" id="CHEBI:17813"/>
        <dbReference type="ChEBI" id="CHEBI:57618"/>
        <dbReference type="ChEBI" id="CHEBI:58210"/>
        <dbReference type="EC" id="1.14.14.154"/>
    </reaction>
    <physiologicalReaction direction="left-to-right" evidence="13">
        <dbReference type="Rhea" id="RHEA:25287"/>
    </physiologicalReaction>
</comment>
<dbReference type="RefSeq" id="XP_015283878.1">
    <property type="nucleotide sequence ID" value="XM_015428392.1"/>
</dbReference>
<comment type="pathway">
    <text evidence="8">Steroid biosynthesis; zymosterol biosynthesis; zymosterol from lanosterol: step 1/6.</text>
</comment>
<evidence type="ECO:0000313" key="25">
    <source>
        <dbReference type="RefSeq" id="XP_015283878.1"/>
    </source>
</evidence>
<gene>
    <name evidence="25" type="primary">LOC107124890</name>
</gene>
<comment type="similarity">
    <text evidence="1 23">Belongs to the cytochrome P450 family.</text>
</comment>
<dbReference type="PANTHER" id="PTHR24304:SF2">
    <property type="entry name" value="24-HYDROXYCHOLESTEROL 7-ALPHA-HYDROXYLASE"/>
    <property type="match status" value="1"/>
</dbReference>
<dbReference type="Pfam" id="PF00067">
    <property type="entry name" value="p450"/>
    <property type="match status" value="1"/>
</dbReference>
<evidence type="ECO:0000256" key="5">
    <source>
        <dbReference type="ARBA" id="ARBA00023004"/>
    </source>
</evidence>
<comment type="catalytic activity">
    <reaction evidence="20">
        <text>a 14alpha-methyl steroid + reduced [NADPH--hemoprotein reductase] + O2 = a 14alpha-hydroxymethyl steroid + oxidized [NADPH--hemoprotein reductase] + H2O + H(+)</text>
        <dbReference type="Rhea" id="RHEA:68060"/>
        <dbReference type="Rhea" id="RHEA-COMP:11964"/>
        <dbReference type="Rhea" id="RHEA-COMP:11965"/>
        <dbReference type="ChEBI" id="CHEBI:15377"/>
        <dbReference type="ChEBI" id="CHEBI:15378"/>
        <dbReference type="ChEBI" id="CHEBI:15379"/>
        <dbReference type="ChEBI" id="CHEBI:57618"/>
        <dbReference type="ChEBI" id="CHEBI:58210"/>
        <dbReference type="ChEBI" id="CHEBI:138029"/>
        <dbReference type="ChEBI" id="CHEBI:176901"/>
    </reaction>
    <physiologicalReaction direction="left-to-right" evidence="20">
        <dbReference type="Rhea" id="RHEA:68061"/>
    </physiologicalReaction>
</comment>
<evidence type="ECO:0000256" key="22">
    <source>
        <dbReference type="ARBA" id="ARBA00049450"/>
    </source>
</evidence>
<dbReference type="Proteomes" id="UP000694871">
    <property type="component" value="Unplaced"/>
</dbReference>
<keyword evidence="23" id="KW-0503">Monooxygenase</keyword>
<evidence type="ECO:0000256" key="1">
    <source>
        <dbReference type="ARBA" id="ARBA00010617"/>
    </source>
</evidence>
<keyword evidence="3 23" id="KW-0349">Heme</keyword>
<evidence type="ECO:0000256" key="20">
    <source>
        <dbReference type="ARBA" id="ARBA00048866"/>
    </source>
</evidence>
<dbReference type="InterPro" id="IPR002403">
    <property type="entry name" value="Cyt_P450_E_grp-IV"/>
</dbReference>
<comment type="catalytic activity">
    <reaction evidence="18">
        <text>32-hydroxy-24,25-dihydrolanosterol + reduced [NADPH--hemoprotein reductase] + O2 = 32-oxo-24,25-dihydrolanosterol + oxidized [NADPH--hemoprotein reductase] + 2 H2O + H(+)</text>
        <dbReference type="Rhea" id="RHEA:75087"/>
        <dbReference type="Rhea" id="RHEA-COMP:11964"/>
        <dbReference type="Rhea" id="RHEA-COMP:11965"/>
        <dbReference type="ChEBI" id="CHEBI:15377"/>
        <dbReference type="ChEBI" id="CHEBI:15378"/>
        <dbReference type="ChEBI" id="CHEBI:15379"/>
        <dbReference type="ChEBI" id="CHEBI:57618"/>
        <dbReference type="ChEBI" id="CHEBI:58210"/>
        <dbReference type="ChEBI" id="CHEBI:87057"/>
        <dbReference type="ChEBI" id="CHEBI:87060"/>
    </reaction>
    <physiologicalReaction direction="left-to-right" evidence="18">
        <dbReference type="Rhea" id="RHEA:75088"/>
    </physiologicalReaction>
</comment>
<evidence type="ECO:0000256" key="6">
    <source>
        <dbReference type="ARBA" id="ARBA00023166"/>
    </source>
</evidence>
<comment type="catalytic activity">
    <reaction evidence="16">
        <text>32-oxo-24,25-dihydrolanosterol + reduced [NADPH--hemoprotein reductase] + O2 = 4,4-dimethyl-8,14-cholestadien-3beta-ol + formate + oxidized [NADPH--hemoprotein reductase] + H2O + 2 H(+)</text>
        <dbReference type="Rhea" id="RHEA:75083"/>
        <dbReference type="Rhea" id="RHEA-COMP:11964"/>
        <dbReference type="Rhea" id="RHEA-COMP:11965"/>
        <dbReference type="ChEBI" id="CHEBI:15377"/>
        <dbReference type="ChEBI" id="CHEBI:15378"/>
        <dbReference type="ChEBI" id="CHEBI:15379"/>
        <dbReference type="ChEBI" id="CHEBI:15740"/>
        <dbReference type="ChEBI" id="CHEBI:57618"/>
        <dbReference type="ChEBI" id="CHEBI:58210"/>
        <dbReference type="ChEBI" id="CHEBI:78904"/>
        <dbReference type="ChEBI" id="CHEBI:87060"/>
    </reaction>
    <physiologicalReaction direction="left-to-right" evidence="16">
        <dbReference type="Rhea" id="RHEA:75084"/>
    </physiologicalReaction>
</comment>
<keyword evidence="7" id="KW-0443">Lipid metabolism</keyword>
<comment type="catalytic activity">
    <reaction evidence="17">
        <text>32-oxolanosterol + reduced [NADPH--hemoprotein reductase] + O2 = 4,4-dimethyl-5alpha-cholesta-8,14,24-trien-3beta-ol + formate + oxidized [NADPH--hemoprotein reductase] + H2O + 2 H(+)</text>
        <dbReference type="Rhea" id="RHEA:75111"/>
        <dbReference type="Rhea" id="RHEA-COMP:11964"/>
        <dbReference type="Rhea" id="RHEA-COMP:11965"/>
        <dbReference type="ChEBI" id="CHEBI:15377"/>
        <dbReference type="ChEBI" id="CHEBI:15378"/>
        <dbReference type="ChEBI" id="CHEBI:15379"/>
        <dbReference type="ChEBI" id="CHEBI:15740"/>
        <dbReference type="ChEBI" id="CHEBI:17813"/>
        <dbReference type="ChEBI" id="CHEBI:57618"/>
        <dbReference type="ChEBI" id="CHEBI:58210"/>
        <dbReference type="ChEBI" id="CHEBI:166681"/>
    </reaction>
    <physiologicalReaction direction="left-to-right" evidence="17">
        <dbReference type="Rhea" id="RHEA:75112"/>
    </physiologicalReaction>
</comment>
<keyword evidence="2" id="KW-0153">Cholesterol metabolism</keyword>
<comment type="catalytic activity">
    <reaction evidence="15">
        <text>24,25-dihydrolanosterol + reduced [NADPH--hemoprotein reductase] + O2 = 32-hydroxy-24,25-dihydrolanosterol + oxidized [NADPH--hemoprotein reductase] + H2O + H(+)</text>
        <dbReference type="Rhea" id="RHEA:75079"/>
        <dbReference type="Rhea" id="RHEA-COMP:11964"/>
        <dbReference type="Rhea" id="RHEA-COMP:11965"/>
        <dbReference type="ChEBI" id="CHEBI:15377"/>
        <dbReference type="ChEBI" id="CHEBI:15378"/>
        <dbReference type="ChEBI" id="CHEBI:15379"/>
        <dbReference type="ChEBI" id="CHEBI:28113"/>
        <dbReference type="ChEBI" id="CHEBI:57618"/>
        <dbReference type="ChEBI" id="CHEBI:58210"/>
        <dbReference type="ChEBI" id="CHEBI:87057"/>
    </reaction>
    <physiologicalReaction direction="left-to-right" evidence="15">
        <dbReference type="Rhea" id="RHEA:75080"/>
    </physiologicalReaction>
</comment>
<evidence type="ECO:0000256" key="4">
    <source>
        <dbReference type="ARBA" id="ARBA00022723"/>
    </source>
</evidence>
<protein>
    <recommendedName>
        <fullName evidence="10">Lanosterol 14-alpha demethylase</fullName>
        <ecNumber evidence="9">1.14.14.154</ecNumber>
    </recommendedName>
</protein>